<evidence type="ECO:0000256" key="5">
    <source>
        <dbReference type="ARBA" id="ARBA00023004"/>
    </source>
</evidence>
<keyword evidence="2" id="KW-0479">Metal-binding</keyword>
<evidence type="ECO:0000256" key="4">
    <source>
        <dbReference type="ARBA" id="ARBA00023002"/>
    </source>
</evidence>
<reference evidence="7 8" key="1">
    <citation type="submission" date="2024-03" db="EMBL/GenBank/DDBJ databases">
        <title>Actinomycetospora sp. OC33-EN08, a novel actinomycete isolated from wild orchid (Aerides multiflora).</title>
        <authorList>
            <person name="Suriyachadkun C."/>
        </authorList>
    </citation>
    <scope>NUCLEOTIDE SEQUENCE [LARGE SCALE GENOMIC DNA]</scope>
    <source>
        <strain evidence="7 8">OC33-EN08</strain>
    </source>
</reference>
<evidence type="ECO:0000313" key="7">
    <source>
        <dbReference type="EMBL" id="MEJ2870757.1"/>
    </source>
</evidence>
<evidence type="ECO:0000259" key="6">
    <source>
        <dbReference type="PROSITE" id="PS51471"/>
    </source>
</evidence>
<dbReference type="Gene3D" id="2.60.120.590">
    <property type="entry name" value="Alpha-ketoglutarate-dependent dioxygenase AlkB-like"/>
    <property type="match status" value="1"/>
</dbReference>
<dbReference type="GO" id="GO:0051213">
    <property type="term" value="F:dioxygenase activity"/>
    <property type="evidence" value="ECO:0007669"/>
    <property type="project" value="UniProtKB-KW"/>
</dbReference>
<dbReference type="InterPro" id="IPR027450">
    <property type="entry name" value="AlkB-like"/>
</dbReference>
<organism evidence="7 8">
    <name type="scientific">Actinomycetospora aurantiaca</name>
    <dbReference type="NCBI Taxonomy" id="3129233"/>
    <lineage>
        <taxon>Bacteria</taxon>
        <taxon>Bacillati</taxon>
        <taxon>Actinomycetota</taxon>
        <taxon>Actinomycetes</taxon>
        <taxon>Pseudonocardiales</taxon>
        <taxon>Pseudonocardiaceae</taxon>
        <taxon>Actinomycetospora</taxon>
    </lineage>
</organism>
<protein>
    <submittedName>
        <fullName evidence="7">Alpha-ketoglutarate-dependent dioxygenase AlkB</fullName>
    </submittedName>
</protein>
<dbReference type="EMBL" id="JBBEGN010000015">
    <property type="protein sequence ID" value="MEJ2870757.1"/>
    <property type="molecule type" value="Genomic_DNA"/>
</dbReference>
<name>A0ABU8MVW5_9PSEU</name>
<evidence type="ECO:0000256" key="1">
    <source>
        <dbReference type="ARBA" id="ARBA00001954"/>
    </source>
</evidence>
<proteinExistence type="predicted"/>
<dbReference type="PROSITE" id="PS51471">
    <property type="entry name" value="FE2OG_OXY"/>
    <property type="match status" value="1"/>
</dbReference>
<evidence type="ECO:0000256" key="2">
    <source>
        <dbReference type="ARBA" id="ARBA00022723"/>
    </source>
</evidence>
<dbReference type="Pfam" id="PF13532">
    <property type="entry name" value="2OG-FeII_Oxy_2"/>
    <property type="match status" value="1"/>
</dbReference>
<accession>A0ABU8MVW5</accession>
<evidence type="ECO:0000313" key="8">
    <source>
        <dbReference type="Proteomes" id="UP001385809"/>
    </source>
</evidence>
<gene>
    <name evidence="7" type="ORF">WCD74_23545</name>
</gene>
<dbReference type="RefSeq" id="WP_337697326.1">
    <property type="nucleotide sequence ID" value="NZ_JBBEGN010000015.1"/>
</dbReference>
<keyword evidence="4" id="KW-0560">Oxidoreductase</keyword>
<evidence type="ECO:0000256" key="3">
    <source>
        <dbReference type="ARBA" id="ARBA00022964"/>
    </source>
</evidence>
<keyword evidence="8" id="KW-1185">Reference proteome</keyword>
<keyword evidence="3 7" id="KW-0223">Dioxygenase</keyword>
<dbReference type="PANTHER" id="PTHR16557:SF2">
    <property type="entry name" value="NUCLEIC ACID DIOXYGENASE ALKBH1"/>
    <property type="match status" value="1"/>
</dbReference>
<dbReference type="InterPro" id="IPR004574">
    <property type="entry name" value="Alkb"/>
</dbReference>
<comment type="cofactor">
    <cofactor evidence="1">
        <name>Fe(2+)</name>
        <dbReference type="ChEBI" id="CHEBI:29033"/>
    </cofactor>
</comment>
<feature type="domain" description="Fe2OG dioxygenase" evidence="6">
    <location>
        <begin position="120"/>
        <end position="224"/>
    </location>
</feature>
<dbReference type="Proteomes" id="UP001385809">
    <property type="component" value="Unassembled WGS sequence"/>
</dbReference>
<keyword evidence="5" id="KW-0408">Iron</keyword>
<dbReference type="InterPro" id="IPR005123">
    <property type="entry name" value="Oxoglu/Fe-dep_dioxygenase_dom"/>
</dbReference>
<sequence>MGPDDDGVLELIPRPRRTIGPGVVHLPGWLGLPAQRRLVEAARGWARQGPGARRATLPGGARMSVETVCLGWHWIPYRYSRTRDDQDGSPVQPFPGWLAELGAEAVADAYGDPDARATYRPDVALVNSYRGDARLGMHQDREERASDPVVSLSLGTACVFRIGSPHHRRGPFHDVELCSGDLLVFGGENRLVHHGVPRLLPERDVPRIGTDPGERLNLTLRVSGLEAPSS</sequence>
<dbReference type="InterPro" id="IPR037151">
    <property type="entry name" value="AlkB-like_sf"/>
</dbReference>
<comment type="caution">
    <text evidence="7">The sequence shown here is derived from an EMBL/GenBank/DDBJ whole genome shotgun (WGS) entry which is preliminary data.</text>
</comment>
<dbReference type="PANTHER" id="PTHR16557">
    <property type="entry name" value="ALKYLATED DNA REPAIR PROTEIN ALKB-RELATED"/>
    <property type="match status" value="1"/>
</dbReference>
<dbReference type="SUPFAM" id="SSF51197">
    <property type="entry name" value="Clavaminate synthase-like"/>
    <property type="match status" value="1"/>
</dbReference>